<dbReference type="Gene3D" id="3.20.20.140">
    <property type="entry name" value="Metal-dependent hydrolases"/>
    <property type="match status" value="1"/>
</dbReference>
<gene>
    <name evidence="3" type="ORF">IX53_08330</name>
</gene>
<keyword evidence="4" id="KW-1185">Reference proteome</keyword>
<dbReference type="Proteomes" id="UP000035159">
    <property type="component" value="Chromosome"/>
</dbReference>
<dbReference type="Gene3D" id="2.30.40.10">
    <property type="entry name" value="Urease, subunit C, domain 1"/>
    <property type="match status" value="1"/>
</dbReference>
<dbReference type="PANTHER" id="PTHR43135:SF3">
    <property type="entry name" value="ALPHA-D-RIBOSE 1-METHYLPHOSPHONATE 5-TRIPHOSPHATE DIPHOSPHATASE"/>
    <property type="match status" value="1"/>
</dbReference>
<dbReference type="SUPFAM" id="SSF51556">
    <property type="entry name" value="Metallo-dependent hydrolases"/>
    <property type="match status" value="1"/>
</dbReference>
<dbReference type="CDD" id="cd01309">
    <property type="entry name" value="Met_dep_hydrolase_C"/>
    <property type="match status" value="1"/>
</dbReference>
<dbReference type="EMBL" id="CP011232">
    <property type="protein sequence ID" value="AKI97814.1"/>
    <property type="molecule type" value="Genomic_DNA"/>
</dbReference>
<dbReference type="SUPFAM" id="SSF51338">
    <property type="entry name" value="Composite domain of metallo-dependent hydrolases"/>
    <property type="match status" value="1"/>
</dbReference>
<dbReference type="PANTHER" id="PTHR43135">
    <property type="entry name" value="ALPHA-D-RIBOSE 1-METHYLPHOSPHONATE 5-TRIPHOSPHATE DIPHOSPHATASE"/>
    <property type="match status" value="1"/>
</dbReference>
<dbReference type="InterPro" id="IPR032466">
    <property type="entry name" value="Metal_Hydrolase"/>
</dbReference>
<dbReference type="InterPro" id="IPR011059">
    <property type="entry name" value="Metal-dep_hydrolase_composite"/>
</dbReference>
<dbReference type="AlphaFoldDB" id="A0A0G2ZE28"/>
<feature type="region of interest" description="Disordered" evidence="1">
    <location>
        <begin position="143"/>
        <end position="162"/>
    </location>
</feature>
<evidence type="ECO:0000313" key="4">
    <source>
        <dbReference type="Proteomes" id="UP000035159"/>
    </source>
</evidence>
<dbReference type="OrthoDB" id="9802793at2"/>
<protein>
    <recommendedName>
        <fullName evidence="2">Amidohydrolase-related domain-containing protein</fullName>
    </recommendedName>
</protein>
<sequence>MIAVVGGKIWTGTGKNIDDGLVLIENSKISYVGPMKELSPDVEIIDAKDKFVTPGFIDAHSHIGLIPEGLDWEYSDVNDVSGPVTPQMRAIDALNFYDPAFKDAIGGGVTTVYTGPGSANVICGVGLIMKTSGEIVKSEAALKMASGPKRNQDRKSNQPYPTTRMGTIALMRSVFRSVREWMNGQLKIDDDKKYEYEVVAKVLKGEMPAKIHLSLYPDEIRSIIGLIKEFGINASIDHVFGGDLVTDEIFDSGIPVVYGPVLISRTFSYYRYVNDKIPVELAKKGVLVALMTDHPVVPQKHLRFSASVLVRNGLDYDEALKTITINPARILGIDEKVGSLEVGKDADIVICSGHPLKLGTKIEKVLINGEAVLSN</sequence>
<reference evidence="3 4" key="1">
    <citation type="submission" date="2015-04" db="EMBL/GenBank/DDBJ databases">
        <title>Complete Genome Sequence of Kosmotoga pacifica SLHLJ1.</title>
        <authorList>
            <person name="Jiang L.J."/>
            <person name="Shao Z.Z."/>
            <person name="Jebbar M."/>
        </authorList>
    </citation>
    <scope>NUCLEOTIDE SEQUENCE [LARGE SCALE GENOMIC DNA]</scope>
    <source>
        <strain evidence="3 4">SLHLJ1</strain>
    </source>
</reference>
<dbReference type="STRING" id="1330330.IX53_08330"/>
<dbReference type="PATRIC" id="fig|1330330.3.peg.1690"/>
<evidence type="ECO:0000259" key="2">
    <source>
        <dbReference type="Pfam" id="PF01979"/>
    </source>
</evidence>
<feature type="domain" description="Amidohydrolase-related" evidence="2">
    <location>
        <begin position="51"/>
        <end position="372"/>
    </location>
</feature>
<dbReference type="GO" id="GO:0016810">
    <property type="term" value="F:hydrolase activity, acting on carbon-nitrogen (but not peptide) bonds"/>
    <property type="evidence" value="ECO:0007669"/>
    <property type="project" value="InterPro"/>
</dbReference>
<dbReference type="InterPro" id="IPR006680">
    <property type="entry name" value="Amidohydro-rel"/>
</dbReference>
<dbReference type="Pfam" id="PF01979">
    <property type="entry name" value="Amidohydro_1"/>
    <property type="match status" value="1"/>
</dbReference>
<dbReference type="RefSeq" id="WP_047754949.1">
    <property type="nucleotide sequence ID" value="NZ_CASWEU010000003.1"/>
</dbReference>
<organism evidence="3 4">
    <name type="scientific">Kosmotoga pacifica</name>
    <dbReference type="NCBI Taxonomy" id="1330330"/>
    <lineage>
        <taxon>Bacteria</taxon>
        <taxon>Thermotogati</taxon>
        <taxon>Thermotogota</taxon>
        <taxon>Thermotogae</taxon>
        <taxon>Kosmotogales</taxon>
        <taxon>Kosmotogaceae</taxon>
        <taxon>Kosmotoga</taxon>
    </lineage>
</organism>
<evidence type="ECO:0000256" key="1">
    <source>
        <dbReference type="SAM" id="MobiDB-lite"/>
    </source>
</evidence>
<name>A0A0G2ZE28_9BACT</name>
<accession>A0A0G2ZE28</accession>
<evidence type="ECO:0000313" key="3">
    <source>
        <dbReference type="EMBL" id="AKI97814.1"/>
    </source>
</evidence>
<dbReference type="InterPro" id="IPR051781">
    <property type="entry name" value="Metallo-dep_Hydrolase"/>
</dbReference>
<proteinExistence type="predicted"/>
<dbReference type="KEGG" id="kpf:IX53_08330"/>